<feature type="transmembrane region" description="Helical" evidence="5">
    <location>
        <begin position="20"/>
        <end position="40"/>
    </location>
</feature>
<dbReference type="InterPro" id="IPR013525">
    <property type="entry name" value="ABC2_TM"/>
</dbReference>
<dbReference type="Pfam" id="PF01061">
    <property type="entry name" value="ABC2_membrane"/>
    <property type="match status" value="1"/>
</dbReference>
<keyword evidence="3 5" id="KW-1133">Transmembrane helix</keyword>
<dbReference type="EMBL" id="JWHL01000004">
    <property type="protein sequence ID" value="MBR1368754.1"/>
    <property type="molecule type" value="Genomic_DNA"/>
</dbReference>
<organism evidence="7 8">
    <name type="scientific">Methanocalculus chunghsingensis</name>
    <dbReference type="NCBI Taxonomy" id="156457"/>
    <lineage>
        <taxon>Archaea</taxon>
        <taxon>Methanobacteriati</taxon>
        <taxon>Methanobacteriota</taxon>
        <taxon>Stenosarchaea group</taxon>
        <taxon>Methanomicrobia</taxon>
        <taxon>Methanomicrobiales</taxon>
        <taxon>Methanocalculaceae</taxon>
        <taxon>Methanocalculus</taxon>
    </lineage>
</organism>
<dbReference type="PROSITE" id="PS51012">
    <property type="entry name" value="ABC_TM2"/>
    <property type="match status" value="1"/>
</dbReference>
<evidence type="ECO:0000256" key="2">
    <source>
        <dbReference type="ARBA" id="ARBA00022692"/>
    </source>
</evidence>
<dbReference type="Proteomes" id="UP000730161">
    <property type="component" value="Unassembled WGS sequence"/>
</dbReference>
<dbReference type="OrthoDB" id="147058at2157"/>
<accession>A0A8J8B568</accession>
<feature type="transmembrane region" description="Helical" evidence="5">
    <location>
        <begin position="52"/>
        <end position="74"/>
    </location>
</feature>
<keyword evidence="8" id="KW-1185">Reference proteome</keyword>
<feature type="transmembrane region" description="Helical" evidence="5">
    <location>
        <begin position="133"/>
        <end position="155"/>
    </location>
</feature>
<comment type="caution">
    <text evidence="7">The sequence shown here is derived from an EMBL/GenBank/DDBJ whole genome shotgun (WGS) entry which is preliminary data.</text>
</comment>
<dbReference type="PANTHER" id="PTHR43229">
    <property type="entry name" value="NODULATION PROTEIN J"/>
    <property type="match status" value="1"/>
</dbReference>
<dbReference type="GO" id="GO:0043190">
    <property type="term" value="C:ATP-binding cassette (ABC) transporter complex"/>
    <property type="evidence" value="ECO:0007669"/>
    <property type="project" value="InterPro"/>
</dbReference>
<evidence type="ECO:0000313" key="7">
    <source>
        <dbReference type="EMBL" id="MBR1368754.1"/>
    </source>
</evidence>
<dbReference type="InterPro" id="IPR051784">
    <property type="entry name" value="Nod_factor_ABC_transporter"/>
</dbReference>
<evidence type="ECO:0000256" key="5">
    <source>
        <dbReference type="SAM" id="Phobius"/>
    </source>
</evidence>
<feature type="transmembrane region" description="Helical" evidence="5">
    <location>
        <begin position="162"/>
        <end position="182"/>
    </location>
</feature>
<dbReference type="GO" id="GO:0140359">
    <property type="term" value="F:ABC-type transporter activity"/>
    <property type="evidence" value="ECO:0007669"/>
    <property type="project" value="InterPro"/>
</dbReference>
<evidence type="ECO:0000256" key="3">
    <source>
        <dbReference type="ARBA" id="ARBA00022989"/>
    </source>
</evidence>
<dbReference type="AlphaFoldDB" id="A0A8J8B568"/>
<keyword evidence="4 5" id="KW-0472">Membrane</keyword>
<dbReference type="PANTHER" id="PTHR43229:SF2">
    <property type="entry name" value="NODULATION PROTEIN J"/>
    <property type="match status" value="1"/>
</dbReference>
<keyword evidence="2 5" id="KW-0812">Transmembrane</keyword>
<dbReference type="RefSeq" id="WP_211530391.1">
    <property type="nucleotide sequence ID" value="NZ_JWHL01000004.1"/>
</dbReference>
<proteinExistence type="predicted"/>
<dbReference type="InterPro" id="IPR047817">
    <property type="entry name" value="ABC2_TM_bact-type"/>
</dbReference>
<gene>
    <name evidence="7" type="ORF">RJ53_04205</name>
</gene>
<reference evidence="7" key="1">
    <citation type="submission" date="2014-12" db="EMBL/GenBank/DDBJ databases">
        <authorList>
            <person name="Huang H.-H."/>
            <person name="Chen S.-C."/>
            <person name="Lai M.-C."/>
        </authorList>
    </citation>
    <scope>NUCLEOTIDE SEQUENCE</scope>
    <source>
        <strain evidence="7">K1F9705b</strain>
    </source>
</reference>
<comment type="subcellular location">
    <subcellularLocation>
        <location evidence="1">Membrane</location>
        <topology evidence="1">Multi-pass membrane protein</topology>
    </subcellularLocation>
</comment>
<name>A0A8J8B568_9EURY</name>
<feature type="domain" description="ABC transmembrane type-2" evidence="6">
    <location>
        <begin position="16"/>
        <end position="239"/>
    </location>
</feature>
<dbReference type="InterPro" id="IPR000412">
    <property type="entry name" value="ABC_2_transport"/>
</dbReference>
<feature type="transmembrane region" description="Helical" evidence="5">
    <location>
        <begin position="212"/>
        <end position="236"/>
    </location>
</feature>
<evidence type="ECO:0000256" key="4">
    <source>
        <dbReference type="ARBA" id="ARBA00023136"/>
    </source>
</evidence>
<protein>
    <submittedName>
        <fullName evidence="7">Multidrug ABC transporter permease</fullName>
    </submittedName>
</protein>
<sequence length="241" mass="26867">MIRTLWYVERDLRRWLRGRINLLSALIMPAAWLIFVGMALPIRFTDNYLDFITPGILVLTMLGAALQGGSLLMFDKILGFLQKFLAMPSPRESILYGKILFITLRGMIQTTVILVFAIILGAQFLDPVLLAQIYLILFIFGILLSSITTTVALTLEDHDTYAAFNAMIAMPLFFTSSALMPYDQMPSWLAVLARLNPVSYAIDAIRDLQAGIFPAMTLAGLLIGAFVVLLISVIIFRRATV</sequence>
<evidence type="ECO:0000313" key="8">
    <source>
        <dbReference type="Proteomes" id="UP000730161"/>
    </source>
</evidence>
<feature type="transmembrane region" description="Helical" evidence="5">
    <location>
        <begin position="95"/>
        <end position="121"/>
    </location>
</feature>
<dbReference type="PIRSF" id="PIRSF006648">
    <property type="entry name" value="DrrB"/>
    <property type="match status" value="1"/>
</dbReference>
<evidence type="ECO:0000256" key="1">
    <source>
        <dbReference type="ARBA" id="ARBA00004141"/>
    </source>
</evidence>
<evidence type="ECO:0000259" key="6">
    <source>
        <dbReference type="PROSITE" id="PS51012"/>
    </source>
</evidence>